<dbReference type="Pfam" id="PF00440">
    <property type="entry name" value="TetR_N"/>
    <property type="match status" value="1"/>
</dbReference>
<dbReference type="Gene3D" id="1.10.357.10">
    <property type="entry name" value="Tetracycline Repressor, domain 2"/>
    <property type="match status" value="1"/>
</dbReference>
<feature type="DNA-binding region" description="H-T-H motif" evidence="2">
    <location>
        <begin position="26"/>
        <end position="45"/>
    </location>
</feature>
<dbReference type="InterPro" id="IPR050624">
    <property type="entry name" value="HTH-type_Tx_Regulator"/>
</dbReference>
<dbReference type="Proteomes" id="UP000620327">
    <property type="component" value="Unassembled WGS sequence"/>
</dbReference>
<name>A0A923MKG8_9FIRM</name>
<evidence type="ECO:0000256" key="1">
    <source>
        <dbReference type="ARBA" id="ARBA00023125"/>
    </source>
</evidence>
<protein>
    <submittedName>
        <fullName evidence="4">TetR/AcrR family transcriptional regulator C-terminal domain-containing protein</fullName>
    </submittedName>
</protein>
<dbReference type="PANTHER" id="PTHR43479:SF7">
    <property type="entry name" value="TETR-FAMILY TRANSCRIPTIONAL REGULATOR"/>
    <property type="match status" value="1"/>
</dbReference>
<dbReference type="InterPro" id="IPR009057">
    <property type="entry name" value="Homeodomain-like_sf"/>
</dbReference>
<keyword evidence="5" id="KW-1185">Reference proteome</keyword>
<proteinExistence type="predicted"/>
<evidence type="ECO:0000259" key="3">
    <source>
        <dbReference type="PROSITE" id="PS50977"/>
    </source>
</evidence>
<dbReference type="InterPro" id="IPR039532">
    <property type="entry name" value="TetR_C_Firmicutes"/>
</dbReference>
<comment type="caution">
    <text evidence="4">The sequence shown here is derived from an EMBL/GenBank/DDBJ whole genome shotgun (WGS) entry which is preliminary data.</text>
</comment>
<evidence type="ECO:0000313" key="4">
    <source>
        <dbReference type="EMBL" id="MBC5771174.1"/>
    </source>
</evidence>
<sequence length="189" mass="21914">MAQQTKNAIRRAFIQLLNERSLDKISIKDIAEKGAVNRNTFYYYYADIYALVEDILQLEIEDFQSKLRRYDSWQEAFRDATAFATQNKRAVYHLYNSGNQETIRRYYHKVTLAAMTSYVRDQAEGLPVDDEDIRVLSEFYAAALSGLTALWLQNGMKYDTDAYIDHLGHLLDGNIRRSLERSCQDSGQA</sequence>
<gene>
    <name evidence="4" type="ORF">H8Z83_12745</name>
</gene>
<dbReference type="SUPFAM" id="SSF46689">
    <property type="entry name" value="Homeodomain-like"/>
    <property type="match status" value="1"/>
</dbReference>
<evidence type="ECO:0000313" key="5">
    <source>
        <dbReference type="Proteomes" id="UP000620327"/>
    </source>
</evidence>
<dbReference type="GO" id="GO:0003677">
    <property type="term" value="F:DNA binding"/>
    <property type="evidence" value="ECO:0007669"/>
    <property type="project" value="UniProtKB-UniRule"/>
</dbReference>
<evidence type="ECO:0000256" key="2">
    <source>
        <dbReference type="PROSITE-ProRule" id="PRU00335"/>
    </source>
</evidence>
<dbReference type="Pfam" id="PF14278">
    <property type="entry name" value="TetR_C_8"/>
    <property type="match status" value="1"/>
</dbReference>
<dbReference type="AlphaFoldDB" id="A0A923MKG8"/>
<dbReference type="PANTHER" id="PTHR43479">
    <property type="entry name" value="ACREF/ENVCD OPERON REPRESSOR-RELATED"/>
    <property type="match status" value="1"/>
</dbReference>
<organism evidence="4 5">
    <name type="scientific">Dysosmobacter segnis</name>
    <dbReference type="NCBI Taxonomy" id="2763042"/>
    <lineage>
        <taxon>Bacteria</taxon>
        <taxon>Bacillati</taxon>
        <taxon>Bacillota</taxon>
        <taxon>Clostridia</taxon>
        <taxon>Eubacteriales</taxon>
        <taxon>Oscillospiraceae</taxon>
        <taxon>Dysosmobacter</taxon>
    </lineage>
</organism>
<dbReference type="EMBL" id="JACOQI010000013">
    <property type="protein sequence ID" value="MBC5771174.1"/>
    <property type="molecule type" value="Genomic_DNA"/>
</dbReference>
<accession>A0A923MKG8</accession>
<keyword evidence="1 2" id="KW-0238">DNA-binding</keyword>
<reference evidence="4" key="1">
    <citation type="submission" date="2020-08" db="EMBL/GenBank/DDBJ databases">
        <title>Genome public.</title>
        <authorList>
            <person name="Liu C."/>
            <person name="Sun Q."/>
        </authorList>
    </citation>
    <scope>NUCLEOTIDE SEQUENCE</scope>
    <source>
        <strain evidence="4">BX15</strain>
    </source>
</reference>
<dbReference type="PROSITE" id="PS50977">
    <property type="entry name" value="HTH_TETR_2"/>
    <property type="match status" value="1"/>
</dbReference>
<dbReference type="InterPro" id="IPR001647">
    <property type="entry name" value="HTH_TetR"/>
</dbReference>
<feature type="domain" description="HTH tetR-type" evidence="3">
    <location>
        <begin position="3"/>
        <end position="63"/>
    </location>
</feature>
<dbReference type="RefSeq" id="WP_187015400.1">
    <property type="nucleotide sequence ID" value="NZ_JACOQI010000013.1"/>
</dbReference>